<name>A0A9W6SIZ8_9ACTN</name>
<keyword evidence="1" id="KW-0812">Transmembrane</keyword>
<proteinExistence type="predicted"/>
<dbReference type="InterPro" id="IPR015943">
    <property type="entry name" value="WD40/YVTN_repeat-like_dom_sf"/>
</dbReference>
<feature type="transmembrane region" description="Helical" evidence="1">
    <location>
        <begin position="164"/>
        <end position="183"/>
    </location>
</feature>
<reference evidence="3" key="1">
    <citation type="submission" date="2023-03" db="EMBL/GenBank/DDBJ databases">
        <title>Actinorhabdospora filicis NBRC 111898.</title>
        <authorList>
            <person name="Ichikawa N."/>
            <person name="Sato H."/>
            <person name="Tonouchi N."/>
        </authorList>
    </citation>
    <scope>NUCLEOTIDE SEQUENCE</scope>
    <source>
        <strain evidence="3">NBRC 111898</strain>
    </source>
</reference>
<dbReference type="EMBL" id="BSTX01000001">
    <property type="protein sequence ID" value="GLZ76873.1"/>
    <property type="molecule type" value="Genomic_DNA"/>
</dbReference>
<accession>A0A9W6SIZ8</accession>
<feature type="transmembrane region" description="Helical" evidence="1">
    <location>
        <begin position="133"/>
        <end position="152"/>
    </location>
</feature>
<dbReference type="SUPFAM" id="SSF50998">
    <property type="entry name" value="Quinoprotein alcohol dehydrogenase-like"/>
    <property type="match status" value="1"/>
</dbReference>
<dbReference type="InterPro" id="IPR011047">
    <property type="entry name" value="Quinoprotein_ADH-like_sf"/>
</dbReference>
<dbReference type="Gene3D" id="2.130.10.10">
    <property type="entry name" value="YVTN repeat-like/Quinoprotein amine dehydrogenase"/>
    <property type="match status" value="1"/>
</dbReference>
<evidence type="ECO:0000313" key="3">
    <source>
        <dbReference type="EMBL" id="GLZ76873.1"/>
    </source>
</evidence>
<evidence type="ECO:0000259" key="2">
    <source>
        <dbReference type="Pfam" id="PF13360"/>
    </source>
</evidence>
<feature type="transmembrane region" description="Helical" evidence="1">
    <location>
        <begin position="33"/>
        <end position="54"/>
    </location>
</feature>
<keyword evidence="1" id="KW-1133">Transmembrane helix</keyword>
<sequence>MDSPQSGVPTSGVPKSGVARSSVDWVRSLTRTAAILTGGAALVSCAVILGFAVFGEPGADDPSATWLAVSLVAMYLLIGVALSVTVTNPGRPALISAAALTGGSLILCAITVATMPDPGHGHWISHRQSLGAFAFGMAAFGGALLMLAEWVVRTGPGDTPPVSLVVRVCVLSVAFVAVVAAAGTSAAHELAESANTEATTTASAVPVADLSDFEHLNSAYPGGGAVGTPFGLLITSPDTLAVTAYDAGSGRKRWEHVRHNRTFAQPPMTSADGRVVALVGDRRDAPSGTSAILLDTATGRMFADRRYTGEEGRVLAVTDQALLIQPEKALGTVEAFAYGGAHLWTYTAPERCLVRVVEQAGPRLAAAMNCAADDVSADKPRVAAIDAQSGAGLWEWQGPVVGEIEPGSLTVAGERVIADVRQDVSDSEGLFAARVFRHDLTALNSADGAELWRREGLDLGSTYAVSCAGTLQVGGEDLVLGECHHATLGGQATFDVVAFALADGADAWHAAAPLGFTPGDGADPAGWFAALPDGRVLMVTDASSDVTRPECGLFVAAGGEVDELKADDGITDAGWCRGARLQATPNAVSVSFPGKVFSVR</sequence>
<dbReference type="Proteomes" id="UP001165079">
    <property type="component" value="Unassembled WGS sequence"/>
</dbReference>
<feature type="transmembrane region" description="Helical" evidence="1">
    <location>
        <begin position="93"/>
        <end position="113"/>
    </location>
</feature>
<keyword evidence="1" id="KW-0472">Membrane</keyword>
<feature type="transmembrane region" description="Helical" evidence="1">
    <location>
        <begin position="66"/>
        <end position="86"/>
    </location>
</feature>
<keyword evidence="4" id="KW-1185">Reference proteome</keyword>
<dbReference type="RefSeq" id="WP_285662025.1">
    <property type="nucleotide sequence ID" value="NZ_BSTX01000001.1"/>
</dbReference>
<dbReference type="Pfam" id="PF13360">
    <property type="entry name" value="PQQ_2"/>
    <property type="match status" value="1"/>
</dbReference>
<gene>
    <name evidence="3" type="ORF">Afil01_16800</name>
</gene>
<organism evidence="3 4">
    <name type="scientific">Actinorhabdospora filicis</name>
    <dbReference type="NCBI Taxonomy" id="1785913"/>
    <lineage>
        <taxon>Bacteria</taxon>
        <taxon>Bacillati</taxon>
        <taxon>Actinomycetota</taxon>
        <taxon>Actinomycetes</taxon>
        <taxon>Micromonosporales</taxon>
        <taxon>Micromonosporaceae</taxon>
        <taxon>Actinorhabdospora</taxon>
    </lineage>
</organism>
<dbReference type="InterPro" id="IPR002372">
    <property type="entry name" value="PQQ_rpt_dom"/>
</dbReference>
<protein>
    <recommendedName>
        <fullName evidence="2">Pyrrolo-quinoline quinone repeat domain-containing protein</fullName>
    </recommendedName>
</protein>
<evidence type="ECO:0000313" key="4">
    <source>
        <dbReference type="Proteomes" id="UP001165079"/>
    </source>
</evidence>
<comment type="caution">
    <text evidence="3">The sequence shown here is derived from an EMBL/GenBank/DDBJ whole genome shotgun (WGS) entry which is preliminary data.</text>
</comment>
<dbReference type="AlphaFoldDB" id="A0A9W6SIZ8"/>
<feature type="domain" description="Pyrrolo-quinoline quinone repeat" evidence="2">
    <location>
        <begin position="331"/>
        <end position="511"/>
    </location>
</feature>
<evidence type="ECO:0000256" key="1">
    <source>
        <dbReference type="SAM" id="Phobius"/>
    </source>
</evidence>